<dbReference type="Pfam" id="PF06831">
    <property type="entry name" value="H2TH"/>
    <property type="match status" value="1"/>
</dbReference>
<dbReference type="InterPro" id="IPR015886">
    <property type="entry name" value="H2TH_FPG"/>
</dbReference>
<evidence type="ECO:0000256" key="14">
    <source>
        <dbReference type="ARBA" id="ARBA00044632"/>
    </source>
</evidence>
<dbReference type="GO" id="GO:0006979">
    <property type="term" value="P:response to oxidative stress"/>
    <property type="evidence" value="ECO:0007669"/>
    <property type="project" value="UniProtKB-ARBA"/>
</dbReference>
<keyword evidence="11" id="KW-0456">Lyase</keyword>
<dbReference type="InterPro" id="IPR010663">
    <property type="entry name" value="Znf_FPG/IleRS"/>
</dbReference>
<dbReference type="GO" id="GO:0008534">
    <property type="term" value="F:oxidized purine nucleobase lesion DNA N-glycosylase activity"/>
    <property type="evidence" value="ECO:0007669"/>
    <property type="project" value="UniProtKB-ARBA"/>
</dbReference>
<dbReference type="SUPFAM" id="SSF57716">
    <property type="entry name" value="Glucocorticoid receptor-like (DNA-binding domain)"/>
    <property type="match status" value="1"/>
</dbReference>
<evidence type="ECO:0000256" key="10">
    <source>
        <dbReference type="ARBA" id="ARBA00023204"/>
    </source>
</evidence>
<keyword evidence="13" id="KW-0326">Glycosidase</keyword>
<keyword evidence="5" id="KW-0227">DNA damage</keyword>
<keyword evidence="10" id="KW-0234">DNA repair</keyword>
<gene>
    <name evidence="17" type="ORF">L0M99_03990</name>
</gene>
<dbReference type="Gene3D" id="1.10.8.50">
    <property type="match status" value="1"/>
</dbReference>
<dbReference type="GO" id="GO:0140078">
    <property type="term" value="F:class I DNA-(apurinic or apyrimidinic site) endonuclease activity"/>
    <property type="evidence" value="ECO:0007669"/>
    <property type="project" value="UniProtKB-EC"/>
</dbReference>
<evidence type="ECO:0000256" key="5">
    <source>
        <dbReference type="ARBA" id="ARBA00022763"/>
    </source>
</evidence>
<comment type="catalytic activity">
    <reaction evidence="14">
        <text>2'-deoxyribonucleotide-(2'-deoxyribose 5'-phosphate)-2'-deoxyribonucleotide-DNA = a 3'-end 2'-deoxyribonucleotide-(2,3-dehydro-2,3-deoxyribose 5'-phosphate)-DNA + a 5'-end 5'-phospho-2'-deoxyribonucleoside-DNA + H(+)</text>
        <dbReference type="Rhea" id="RHEA:66592"/>
        <dbReference type="Rhea" id="RHEA-COMP:13180"/>
        <dbReference type="Rhea" id="RHEA-COMP:16897"/>
        <dbReference type="Rhea" id="RHEA-COMP:17067"/>
        <dbReference type="ChEBI" id="CHEBI:15378"/>
        <dbReference type="ChEBI" id="CHEBI:136412"/>
        <dbReference type="ChEBI" id="CHEBI:157695"/>
        <dbReference type="ChEBI" id="CHEBI:167181"/>
        <dbReference type="EC" id="4.2.99.18"/>
    </reaction>
</comment>
<dbReference type="GO" id="GO:0008270">
    <property type="term" value="F:zinc ion binding"/>
    <property type="evidence" value="ECO:0007669"/>
    <property type="project" value="UniProtKB-KW"/>
</dbReference>
<name>A0AAJ1BBM3_9ACTO</name>
<sequence length="286" mass="31744">MPEGHSIHRLAIAFTELSKLGIARASSPQGRFAEGAAALDNAKITRPWAWGKHLFLDFNVPQPATLHVHLGLYGSWKFQAGEGIALPGHIGAPRMAGEHPGDTYKHFSGQFQPTPPGENVRLRLEFSRAIADLSGPNQCELLDKAGVEKILDRLGPDPLVDSCTAEDFIARARKTTRRIGEVVMDQSFIAGPGNIYRAECLFRCGINPNRQAAKVSVKRLQALWEDLRSQMRRGLKEGLICTTDDPSQGRFWVYQRSGQPCRRCGATVREQIVAGRRSYWCPKCQN</sequence>
<evidence type="ECO:0000256" key="13">
    <source>
        <dbReference type="ARBA" id="ARBA00023295"/>
    </source>
</evidence>
<dbReference type="InterPro" id="IPR012319">
    <property type="entry name" value="FPG_cat"/>
</dbReference>
<comment type="similarity">
    <text evidence="2">Belongs to the FPG family.</text>
</comment>
<accession>A0AAJ1BBM3</accession>
<dbReference type="SMART" id="SM01232">
    <property type="entry name" value="H2TH"/>
    <property type="match status" value="1"/>
</dbReference>
<dbReference type="GO" id="GO:0003690">
    <property type="term" value="F:double-stranded DNA binding"/>
    <property type="evidence" value="ECO:0007669"/>
    <property type="project" value="UniProtKB-ARBA"/>
</dbReference>
<comment type="cofactor">
    <cofactor evidence="1">
        <name>Zn(2+)</name>
        <dbReference type="ChEBI" id="CHEBI:29105"/>
    </cofactor>
</comment>
<dbReference type="EC" id="4.2.99.18" evidence="3"/>
<dbReference type="SMART" id="SM00898">
    <property type="entry name" value="Fapy_DNA_glyco"/>
    <property type="match status" value="1"/>
</dbReference>
<dbReference type="SUPFAM" id="SSF81624">
    <property type="entry name" value="N-terminal domain of MutM-like DNA repair proteins"/>
    <property type="match status" value="1"/>
</dbReference>
<evidence type="ECO:0000256" key="15">
    <source>
        <dbReference type="PROSITE-ProRule" id="PRU00391"/>
    </source>
</evidence>
<dbReference type="PANTHER" id="PTHR42697">
    <property type="entry name" value="ENDONUCLEASE 8"/>
    <property type="match status" value="1"/>
</dbReference>
<keyword evidence="8" id="KW-0862">Zinc</keyword>
<evidence type="ECO:0000256" key="1">
    <source>
        <dbReference type="ARBA" id="ARBA00001947"/>
    </source>
</evidence>
<dbReference type="GO" id="GO:0003684">
    <property type="term" value="F:damaged DNA binding"/>
    <property type="evidence" value="ECO:0007669"/>
    <property type="project" value="InterPro"/>
</dbReference>
<dbReference type="Proteomes" id="UP001200537">
    <property type="component" value="Unassembled WGS sequence"/>
</dbReference>
<dbReference type="PROSITE" id="PS51066">
    <property type="entry name" value="ZF_FPG_2"/>
    <property type="match status" value="1"/>
</dbReference>
<keyword evidence="6 15" id="KW-0863">Zinc-finger</keyword>
<reference evidence="17" key="1">
    <citation type="submission" date="2022-01" db="EMBL/GenBank/DDBJ databases">
        <title>Collection of gut derived symbiotic bacterial strains cultured from healthy donors.</title>
        <authorList>
            <person name="Lin H."/>
            <person name="Kohout C."/>
            <person name="Waligurski E."/>
            <person name="Pamer E.G."/>
        </authorList>
    </citation>
    <scope>NUCLEOTIDE SEQUENCE</scope>
    <source>
        <strain evidence="17">DFI.7.46</strain>
    </source>
</reference>
<evidence type="ECO:0000256" key="4">
    <source>
        <dbReference type="ARBA" id="ARBA00022723"/>
    </source>
</evidence>
<protein>
    <recommendedName>
        <fullName evidence="3">DNA-(apurinic or apyrimidinic site) lyase</fullName>
        <ecNumber evidence="3">4.2.99.18</ecNumber>
    </recommendedName>
</protein>
<proteinExistence type="inferred from homology"/>
<keyword evidence="12" id="KW-0511">Multifunctional enzyme</keyword>
<dbReference type="InterPro" id="IPR000214">
    <property type="entry name" value="Znf_DNA_glyclase/AP_lyase"/>
</dbReference>
<evidence type="ECO:0000256" key="6">
    <source>
        <dbReference type="ARBA" id="ARBA00022771"/>
    </source>
</evidence>
<organism evidence="17 18">
    <name type="scientific">Varibaculum cambriense</name>
    <dbReference type="NCBI Taxonomy" id="184870"/>
    <lineage>
        <taxon>Bacteria</taxon>
        <taxon>Bacillati</taxon>
        <taxon>Actinomycetota</taxon>
        <taxon>Actinomycetes</taxon>
        <taxon>Actinomycetales</taxon>
        <taxon>Actinomycetaceae</taxon>
        <taxon>Varibaculum</taxon>
    </lineage>
</organism>
<evidence type="ECO:0000256" key="3">
    <source>
        <dbReference type="ARBA" id="ARBA00012720"/>
    </source>
</evidence>
<dbReference type="GO" id="GO:0006284">
    <property type="term" value="P:base-excision repair"/>
    <property type="evidence" value="ECO:0007669"/>
    <property type="project" value="InterPro"/>
</dbReference>
<evidence type="ECO:0000256" key="9">
    <source>
        <dbReference type="ARBA" id="ARBA00023125"/>
    </source>
</evidence>
<keyword evidence="9" id="KW-0238">DNA-binding</keyword>
<evidence type="ECO:0000313" key="17">
    <source>
        <dbReference type="EMBL" id="MCG4617656.1"/>
    </source>
</evidence>
<dbReference type="GO" id="GO:0000703">
    <property type="term" value="F:oxidized pyrimidine nucleobase lesion DNA N-glycosylase activity"/>
    <property type="evidence" value="ECO:0007669"/>
    <property type="project" value="TreeGrafter"/>
</dbReference>
<dbReference type="EMBL" id="JAKNHJ010000006">
    <property type="protein sequence ID" value="MCG4617656.1"/>
    <property type="molecule type" value="Genomic_DNA"/>
</dbReference>
<comment type="caution">
    <text evidence="17">The sequence shown here is derived from an EMBL/GenBank/DDBJ whole genome shotgun (WGS) entry which is preliminary data.</text>
</comment>
<dbReference type="Pfam" id="PF01149">
    <property type="entry name" value="Fapy_DNA_glyco"/>
    <property type="match status" value="1"/>
</dbReference>
<feature type="domain" description="FPG-type" evidence="16">
    <location>
        <begin position="252"/>
        <end position="286"/>
    </location>
</feature>
<dbReference type="PANTHER" id="PTHR42697:SF1">
    <property type="entry name" value="ENDONUCLEASE 8"/>
    <property type="match status" value="1"/>
</dbReference>
<dbReference type="InterPro" id="IPR035937">
    <property type="entry name" value="FPG_N"/>
</dbReference>
<dbReference type="AlphaFoldDB" id="A0AAJ1BBM3"/>
<dbReference type="Pfam" id="PF06827">
    <property type="entry name" value="zf-FPG_IleRS"/>
    <property type="match status" value="1"/>
</dbReference>
<evidence type="ECO:0000313" key="18">
    <source>
        <dbReference type="Proteomes" id="UP001200537"/>
    </source>
</evidence>
<keyword evidence="4" id="KW-0479">Metal-binding</keyword>
<evidence type="ECO:0000256" key="12">
    <source>
        <dbReference type="ARBA" id="ARBA00023268"/>
    </source>
</evidence>
<evidence type="ECO:0000256" key="7">
    <source>
        <dbReference type="ARBA" id="ARBA00022801"/>
    </source>
</evidence>
<dbReference type="RefSeq" id="WP_238127831.1">
    <property type="nucleotide sequence ID" value="NZ_JAHAIN010000019.1"/>
</dbReference>
<dbReference type="InterPro" id="IPR010979">
    <property type="entry name" value="Ribosomal_uS13-like_H2TH"/>
</dbReference>
<dbReference type="FunFam" id="1.10.8.50:FF:000003">
    <property type="entry name" value="Formamidopyrimidine-DNA glycosylase"/>
    <property type="match status" value="1"/>
</dbReference>
<dbReference type="Gene3D" id="3.20.190.10">
    <property type="entry name" value="MutM-like, N-terminal"/>
    <property type="match status" value="1"/>
</dbReference>
<keyword evidence="7" id="KW-0378">Hydrolase</keyword>
<dbReference type="SUPFAM" id="SSF46946">
    <property type="entry name" value="S13-like H2TH domain"/>
    <property type="match status" value="1"/>
</dbReference>
<evidence type="ECO:0000259" key="16">
    <source>
        <dbReference type="PROSITE" id="PS51066"/>
    </source>
</evidence>
<dbReference type="CDD" id="cd08970">
    <property type="entry name" value="AcNei1_N"/>
    <property type="match status" value="1"/>
</dbReference>
<evidence type="ECO:0000256" key="11">
    <source>
        <dbReference type="ARBA" id="ARBA00023239"/>
    </source>
</evidence>
<evidence type="ECO:0000256" key="2">
    <source>
        <dbReference type="ARBA" id="ARBA00009409"/>
    </source>
</evidence>
<evidence type="ECO:0000256" key="8">
    <source>
        <dbReference type="ARBA" id="ARBA00022833"/>
    </source>
</evidence>